<organism evidence="3 4">
    <name type="scientific">Cupriavidus gilardii J11</name>
    <dbReference type="NCBI Taxonomy" id="936133"/>
    <lineage>
        <taxon>Bacteria</taxon>
        <taxon>Pseudomonadati</taxon>
        <taxon>Pseudomonadota</taxon>
        <taxon>Betaproteobacteria</taxon>
        <taxon>Burkholderiales</taxon>
        <taxon>Burkholderiaceae</taxon>
        <taxon>Cupriavidus</taxon>
    </lineage>
</organism>
<keyword evidence="2" id="KW-0472">Membrane</keyword>
<protein>
    <submittedName>
        <fullName evidence="3">Type IV secretion system protein VirB6</fullName>
    </submittedName>
</protein>
<reference evidence="3 4" key="1">
    <citation type="submission" date="2019-07" db="EMBL/GenBank/DDBJ databases">
        <title>Genome sequencing of lignin-degrading bacterial isolates.</title>
        <authorList>
            <person name="Gladden J."/>
        </authorList>
    </citation>
    <scope>NUCLEOTIDE SEQUENCE [LARGE SCALE GENOMIC DNA]</scope>
    <source>
        <strain evidence="3 4">J11</strain>
    </source>
</reference>
<feature type="region of interest" description="Disordered" evidence="1">
    <location>
        <begin position="89"/>
        <end position="110"/>
    </location>
</feature>
<keyword evidence="4" id="KW-1185">Reference proteome</keyword>
<comment type="caution">
    <text evidence="3">The sequence shown here is derived from an EMBL/GenBank/DDBJ whole genome shotgun (WGS) entry which is preliminary data.</text>
</comment>
<feature type="compositionally biased region" description="Basic and acidic residues" evidence="1">
    <location>
        <begin position="91"/>
        <end position="100"/>
    </location>
</feature>
<dbReference type="AlphaFoldDB" id="A0A562BG99"/>
<sequence>MVTQCKRRFSSHGFDLGLPISQALFDKVTGTGTDHPINSFFQIIALALIVFFALRKTSGLGARLAGGIAFEAVTFKNMAEGLGNIVNPKTTRRDMRHDGYDWPQQSHDCR</sequence>
<keyword evidence="2" id="KW-0812">Transmembrane</keyword>
<accession>A0A562BG99</accession>
<proteinExistence type="predicted"/>
<gene>
    <name evidence="3" type="ORF">L602_002800000150</name>
</gene>
<feature type="transmembrane region" description="Helical" evidence="2">
    <location>
        <begin position="37"/>
        <end position="54"/>
    </location>
</feature>
<keyword evidence="2" id="KW-1133">Transmembrane helix</keyword>
<dbReference type="EMBL" id="VLJN01000021">
    <property type="protein sequence ID" value="TWG84216.1"/>
    <property type="molecule type" value="Genomic_DNA"/>
</dbReference>
<evidence type="ECO:0000256" key="1">
    <source>
        <dbReference type="SAM" id="MobiDB-lite"/>
    </source>
</evidence>
<evidence type="ECO:0000256" key="2">
    <source>
        <dbReference type="SAM" id="Phobius"/>
    </source>
</evidence>
<name>A0A562BG99_9BURK</name>
<evidence type="ECO:0000313" key="4">
    <source>
        <dbReference type="Proteomes" id="UP000318141"/>
    </source>
</evidence>
<dbReference type="Proteomes" id="UP000318141">
    <property type="component" value="Unassembled WGS sequence"/>
</dbReference>
<evidence type="ECO:0000313" key="3">
    <source>
        <dbReference type="EMBL" id="TWG84216.1"/>
    </source>
</evidence>